<accession>A0A518REJ4</accession>
<dbReference type="AlphaFoldDB" id="A0A518REJ4"/>
<evidence type="ECO:0000313" key="1">
    <source>
        <dbReference type="EMBL" id="QDX25890.1"/>
    </source>
</evidence>
<name>A0A518REJ4_9SPHN</name>
<dbReference type="OrthoDB" id="7581332at2"/>
<evidence type="ECO:0000313" key="2">
    <source>
        <dbReference type="Proteomes" id="UP000318055"/>
    </source>
</evidence>
<protein>
    <recommendedName>
        <fullName evidence="3">Phasin family protein</fullName>
    </recommendedName>
</protein>
<dbReference type="EMBL" id="CP042239">
    <property type="protein sequence ID" value="QDX25890.1"/>
    <property type="molecule type" value="Genomic_DNA"/>
</dbReference>
<proteinExistence type="predicted"/>
<dbReference type="Proteomes" id="UP000318055">
    <property type="component" value="Chromosome"/>
</dbReference>
<organism evidence="1 2">
    <name type="scientific">Sphingomonas suaedae</name>
    <dbReference type="NCBI Taxonomy" id="2599297"/>
    <lineage>
        <taxon>Bacteria</taxon>
        <taxon>Pseudomonadati</taxon>
        <taxon>Pseudomonadota</taxon>
        <taxon>Alphaproteobacteria</taxon>
        <taxon>Sphingomonadales</taxon>
        <taxon>Sphingomonadaceae</taxon>
        <taxon>Sphingomonas</taxon>
    </lineage>
</organism>
<dbReference type="RefSeq" id="WP_145846150.1">
    <property type="nucleotide sequence ID" value="NZ_CP042239.1"/>
</dbReference>
<gene>
    <name evidence="1" type="ORF">FPZ54_07540</name>
</gene>
<sequence length="64" mass="7262">MSDWFTLATDMQREILRAQKAQMDAAQTMLDAGKEVAKLQEAGAKAAEANLSYWKQWAKLWGMK</sequence>
<keyword evidence="2" id="KW-1185">Reference proteome</keyword>
<evidence type="ECO:0008006" key="3">
    <source>
        <dbReference type="Google" id="ProtNLM"/>
    </source>
</evidence>
<dbReference type="KEGG" id="ssua:FPZ54_07540"/>
<reference evidence="1 2" key="1">
    <citation type="submission" date="2019-07" db="EMBL/GenBank/DDBJ databases">
        <title>Sphingomonas alkalisoli sp. nov., isolated from rhizosphere soil of Suaedae salsa.</title>
        <authorList>
            <person name="Zhang H."/>
            <person name="Xu L."/>
            <person name="Zhang J.-X."/>
            <person name="Sun J.-Q."/>
        </authorList>
    </citation>
    <scope>NUCLEOTIDE SEQUENCE [LARGE SCALE GENOMIC DNA]</scope>
    <source>
        <strain evidence="1 2">XS-10</strain>
    </source>
</reference>